<dbReference type="PANTHER" id="PTHR32083:SF34">
    <property type="entry name" value="COILED-COIL DOMAIN-CONTAINING PROTEIN 146"/>
    <property type="match status" value="1"/>
</dbReference>
<feature type="coiled-coil region" evidence="2">
    <location>
        <begin position="489"/>
        <end position="558"/>
    </location>
</feature>
<feature type="domain" description="Cilia- and flagella-associated protein 58 central coiled coil" evidence="4">
    <location>
        <begin position="485"/>
        <end position="696"/>
    </location>
</feature>
<proteinExistence type="predicted"/>
<evidence type="ECO:0000313" key="6">
    <source>
        <dbReference type="Proteomes" id="UP001347796"/>
    </source>
</evidence>
<evidence type="ECO:0000256" key="1">
    <source>
        <dbReference type="ARBA" id="ARBA00023054"/>
    </source>
</evidence>
<feature type="coiled-coil region" evidence="2">
    <location>
        <begin position="702"/>
        <end position="776"/>
    </location>
</feature>
<feature type="coiled-coil region" evidence="2">
    <location>
        <begin position="601"/>
        <end position="635"/>
    </location>
</feature>
<feature type="coiled-coil region" evidence="2">
    <location>
        <begin position="119"/>
        <end position="299"/>
    </location>
</feature>
<evidence type="ECO:0000256" key="2">
    <source>
        <dbReference type="SAM" id="Coils"/>
    </source>
</evidence>
<keyword evidence="1 2" id="KW-0175">Coiled coil</keyword>
<reference evidence="5 6" key="1">
    <citation type="submission" date="2024-01" db="EMBL/GenBank/DDBJ databases">
        <title>The genome of the rayed Mediterranean limpet Patella caerulea (Linnaeus, 1758).</title>
        <authorList>
            <person name="Anh-Thu Weber A."/>
            <person name="Halstead-Nussloch G."/>
        </authorList>
    </citation>
    <scope>NUCLEOTIDE SEQUENCE [LARGE SCALE GENOMIC DNA]</scope>
    <source>
        <strain evidence="5">AATW-2023a</strain>
        <tissue evidence="5">Whole specimen</tissue>
    </source>
</reference>
<dbReference type="EMBL" id="JAZGQO010000007">
    <property type="protein sequence ID" value="KAK6180637.1"/>
    <property type="molecule type" value="Genomic_DNA"/>
</dbReference>
<comment type="caution">
    <text evidence="5">The sequence shown here is derived from an EMBL/GenBank/DDBJ whole genome shotgun (WGS) entry which is preliminary data.</text>
</comment>
<evidence type="ECO:0000313" key="5">
    <source>
        <dbReference type="EMBL" id="KAK6180637.1"/>
    </source>
</evidence>
<gene>
    <name evidence="5" type="ORF">SNE40_008647</name>
</gene>
<keyword evidence="6" id="KW-1185">Reference proteome</keyword>
<evidence type="ECO:0000256" key="3">
    <source>
        <dbReference type="SAM" id="MobiDB-lite"/>
    </source>
</evidence>
<protein>
    <recommendedName>
        <fullName evidence="4">Cilia- and flagella-associated protein 58 central coiled coil domain-containing protein</fullName>
    </recommendedName>
</protein>
<dbReference type="Pfam" id="PF21771">
    <property type="entry name" value="CFAP58_CC"/>
    <property type="match status" value="1"/>
</dbReference>
<dbReference type="Proteomes" id="UP001347796">
    <property type="component" value="Unassembled WGS sequence"/>
</dbReference>
<dbReference type="PANTHER" id="PTHR32083">
    <property type="entry name" value="CILIA AND FLAGELLA-ASSOCIATED PROTEIN 58-RELATED"/>
    <property type="match status" value="1"/>
</dbReference>
<accession>A0AAN8JPK2</accession>
<organism evidence="5 6">
    <name type="scientific">Patella caerulea</name>
    <name type="common">Rayed Mediterranean limpet</name>
    <dbReference type="NCBI Taxonomy" id="87958"/>
    <lineage>
        <taxon>Eukaryota</taxon>
        <taxon>Metazoa</taxon>
        <taxon>Spiralia</taxon>
        <taxon>Lophotrochozoa</taxon>
        <taxon>Mollusca</taxon>
        <taxon>Gastropoda</taxon>
        <taxon>Patellogastropoda</taxon>
        <taxon>Patelloidea</taxon>
        <taxon>Patellidae</taxon>
        <taxon>Patella</taxon>
    </lineage>
</organism>
<feature type="coiled-coil region" evidence="2">
    <location>
        <begin position="353"/>
        <end position="425"/>
    </location>
</feature>
<dbReference type="InterPro" id="IPR049270">
    <property type="entry name" value="CFAP58_CC"/>
</dbReference>
<dbReference type="AlphaFoldDB" id="A0AAN8JPK2"/>
<evidence type="ECO:0000259" key="4">
    <source>
        <dbReference type="Pfam" id="PF21771"/>
    </source>
</evidence>
<dbReference type="Gene3D" id="1.10.287.1490">
    <property type="match status" value="1"/>
</dbReference>
<dbReference type="GO" id="GO:0005856">
    <property type="term" value="C:cytoskeleton"/>
    <property type="evidence" value="ECO:0007669"/>
    <property type="project" value="TreeGrafter"/>
</dbReference>
<name>A0AAN8JPK2_PATCE</name>
<sequence>MSSGDEGEIDELAINPEEYEAPISAVAPLVVRAEENQVEVSSSPAFQRLDELFQQGKLTGTKVAWLKSKYTELHDLLKVARTNESNLLQDAKEYNAILEQNRIELEKGDNFPESENTEVTKLREQYLKYTNELAQTEERQYQLEYKIECLQEEKKLVEREYNRLPKQGEVEKKIKELQTACDDMKKEIAQRQNESKNLREDLDTANRQMVSEKKEYEKLNDEMEKLKGELVQIQTIPGSIMKESDKLSRQKNEVGKKGAEYEEEFNNLKEAKEMLENKRKELTNEKLEIDKELDRNQALFHNKEQELDSSNRECSLSKEREAVLMGDKASVEMNLRHIQLEKKNQHDIHARRLREKDRDLKNLKKAENQLKVSEETLNHTKMLYDKLKSQADTMPKDDGTSLKKKKELQKEVEQNKRALAQEKSLTAVEHVKLEASAQEEQNLLYEQSDLRIEVVELTRLAAIKADEREQKARDFMRAETRYHRAFEDLKTKQLQIQDHQKKYQEMQQKLKDFAKSYDVIKNERNKCVNLIQTSTQKAAEMKEKIKILQNEIEILRTSVMEKDRMLQKSKLKHMASIVERDSQRNEYAKQQRIHEDMRDTKDQQKMDIMKLNLMINQAEEQMVRLRKRYEVAVQNRNERGLKLIERDEEVCIFYEKVNIQDQMIRNGEVELKAREEEIRFLKMKITEEKRGVGLMSKTVPEKRTLGQELVNLQIELQKVQDHLMSLEKNLENPNNDKRVRYIDGNDPSPPEMQAKIEELELRLAEAEEQLLEKSLIYDQTNRIVNRIKGKAESGKEDTLSLAKNVNSVQSRIKDTTRKMMALVSELSMNQANSMRLQQHLKENEVELEQCYIRMEKGEPPSDEIENEWLRFLRDQERRSLDKEERLMMEEEGEQYKIAGGLYTTADPRPNAYIPDDDADLPIPRPYGSHAPFKPAEPGSSMRHIRKPIPKPIEI</sequence>
<feature type="region of interest" description="Disordered" evidence="3">
    <location>
        <begin position="910"/>
        <end position="954"/>
    </location>
</feature>